<proteinExistence type="inferred from homology"/>
<organism evidence="7 8">
    <name type="scientific">Thermithiobacillus plumbiphilus</name>
    <dbReference type="NCBI Taxonomy" id="1729899"/>
    <lineage>
        <taxon>Bacteria</taxon>
        <taxon>Pseudomonadati</taxon>
        <taxon>Pseudomonadota</taxon>
        <taxon>Acidithiobacillia</taxon>
        <taxon>Acidithiobacillales</taxon>
        <taxon>Thermithiobacillaceae</taxon>
        <taxon>Thermithiobacillus</taxon>
    </lineage>
</organism>
<dbReference type="PIRSF" id="PIRSF002583">
    <property type="entry name" value="Hsp90"/>
    <property type="match status" value="1"/>
</dbReference>
<dbReference type="SMART" id="SM00387">
    <property type="entry name" value="HATPase_c"/>
    <property type="match status" value="1"/>
</dbReference>
<dbReference type="Proteomes" id="UP001446205">
    <property type="component" value="Unassembled WGS sequence"/>
</dbReference>
<keyword evidence="2 5" id="KW-0547">Nucleotide-binding</keyword>
<dbReference type="SUPFAM" id="SSF54211">
    <property type="entry name" value="Ribosomal protein S5 domain 2-like"/>
    <property type="match status" value="1"/>
</dbReference>
<comment type="similarity">
    <text evidence="1 5">Belongs to the heat shock protein 90 family.</text>
</comment>
<dbReference type="Gene3D" id="1.20.120.790">
    <property type="entry name" value="Heat shock protein 90, C-terminal domain"/>
    <property type="match status" value="1"/>
</dbReference>
<evidence type="ECO:0000256" key="1">
    <source>
        <dbReference type="ARBA" id="ARBA00008239"/>
    </source>
</evidence>
<dbReference type="RefSeq" id="WP_341371520.1">
    <property type="nucleotide sequence ID" value="NZ_JBBPCO010000012.1"/>
</dbReference>
<dbReference type="Gene3D" id="3.30.565.10">
    <property type="entry name" value="Histidine kinase-like ATPase, C-terminal domain"/>
    <property type="match status" value="1"/>
</dbReference>
<dbReference type="InterPro" id="IPR001404">
    <property type="entry name" value="Hsp90_fam"/>
</dbReference>
<comment type="caution">
    <text evidence="7">The sequence shown here is derived from an EMBL/GenBank/DDBJ whole genome shotgun (WGS) entry which is preliminary data.</text>
</comment>
<comment type="caution">
    <text evidence="5">Lacks conserved residue(s) required for the propagation of feature annotation.</text>
</comment>
<sequence>MAVEHHKETLEFQTEVKQLLHLMIHSLYSNKDIFLRELISNASDACDKLRFEALSDPSLYENDAELRIRVDFDKAARTITITDNGIGMNREEVIQNIGTIARSGTREFFSKLSGEQSKDANLIGQFGVGFYSAFIVADRVTLTTRRAGMTAEHGVRWESDGSGAYTLETVEHPARGTEVVLHLKEGEDEFLNDWRLRQVIQTYSDHIPLPIEMRKRNEQDEPTDEWEVVNKASALWARPRNEISEDEYKAFYKHVAHDFQDPLAWTHNRVEGNQEYISLLYVPSKAPFDLFDRDQPHGVKLYVRRVFIMDGAEKLMPRYLRFIRGVIDSSDLPLNVSREILQSNKLIDNMRAGSVKKVLGLLEGLAKDEPEKYKTFWTEFGRVMKEGPGEDYANREQIAKLLRFASTENDSAEQTVSLEDYINRMKPGQEKIYFITAESYNAARHSPHLEIFRKKGIEVLLLSDRVDEWLMSHLFEFQGKAFQSVAKGDLDLSKIGSPEEKAEQEKIEQEAKGLVERIKSALGDEVAEVRVSHRLTDSPSCIVLNEQDMALYMQQMLKRAGHDVPVSKPVLEVNPGHPLVKRLEAEQDGERFGDWSRLLLEQGVLAEGGQLEDPAAFVARLNQLMLALSR</sequence>
<keyword evidence="4 5" id="KW-0143">Chaperone</keyword>
<dbReference type="CDD" id="cd16927">
    <property type="entry name" value="HATPase_Hsp90-like"/>
    <property type="match status" value="1"/>
</dbReference>
<evidence type="ECO:0000259" key="6">
    <source>
        <dbReference type="SMART" id="SM00387"/>
    </source>
</evidence>
<feature type="region of interest" description="A; substrate-binding" evidence="5">
    <location>
        <begin position="1"/>
        <end position="338"/>
    </location>
</feature>
<keyword evidence="3 5" id="KW-0067">ATP-binding</keyword>
<evidence type="ECO:0000256" key="4">
    <source>
        <dbReference type="ARBA" id="ARBA00023186"/>
    </source>
</evidence>
<feature type="domain" description="Histidine kinase/HSP90-like ATPase" evidence="6">
    <location>
        <begin position="30"/>
        <end position="187"/>
    </location>
</feature>
<reference evidence="7 8" key="1">
    <citation type="submission" date="2024-04" db="EMBL/GenBank/DDBJ databases">
        <authorList>
            <person name="Abashina T."/>
            <person name="Shaikin A."/>
        </authorList>
    </citation>
    <scope>NUCLEOTIDE SEQUENCE [LARGE SCALE GENOMIC DNA]</scope>
    <source>
        <strain evidence="7 8">AAFK</strain>
    </source>
</reference>
<dbReference type="InterPro" id="IPR020575">
    <property type="entry name" value="Hsp90_N"/>
</dbReference>
<dbReference type="Gene3D" id="3.40.50.11260">
    <property type="match status" value="1"/>
</dbReference>
<feature type="region of interest" description="C" evidence="5">
    <location>
        <begin position="556"/>
        <end position="630"/>
    </location>
</feature>
<gene>
    <name evidence="5 7" type="primary">htpG</name>
    <name evidence="7" type="ORF">WOB96_11915</name>
</gene>
<dbReference type="InterPro" id="IPR037196">
    <property type="entry name" value="HSP90_C"/>
</dbReference>
<dbReference type="SUPFAM" id="SSF110942">
    <property type="entry name" value="HSP90 C-terminal domain"/>
    <property type="match status" value="1"/>
</dbReference>
<evidence type="ECO:0000313" key="8">
    <source>
        <dbReference type="Proteomes" id="UP001446205"/>
    </source>
</evidence>
<dbReference type="EMBL" id="JBBPCO010000012">
    <property type="protein sequence ID" value="MEK8090464.1"/>
    <property type="molecule type" value="Genomic_DNA"/>
</dbReference>
<dbReference type="InterPro" id="IPR003594">
    <property type="entry name" value="HATPase_dom"/>
</dbReference>
<evidence type="ECO:0000256" key="3">
    <source>
        <dbReference type="ARBA" id="ARBA00022840"/>
    </source>
</evidence>
<dbReference type="Pfam" id="PF13589">
    <property type="entry name" value="HATPase_c_3"/>
    <property type="match status" value="1"/>
</dbReference>
<dbReference type="Pfam" id="PF00183">
    <property type="entry name" value="HSP90"/>
    <property type="match status" value="1"/>
</dbReference>
<dbReference type="SUPFAM" id="SSF55874">
    <property type="entry name" value="ATPase domain of HSP90 chaperone/DNA topoisomerase II/histidine kinase"/>
    <property type="match status" value="1"/>
</dbReference>
<dbReference type="HAMAP" id="MF_00505">
    <property type="entry name" value="HSP90"/>
    <property type="match status" value="1"/>
</dbReference>
<dbReference type="InterPro" id="IPR036890">
    <property type="entry name" value="HATPase_C_sf"/>
</dbReference>
<dbReference type="PROSITE" id="PS00298">
    <property type="entry name" value="HSP90"/>
    <property type="match status" value="1"/>
</dbReference>
<keyword evidence="5" id="KW-0963">Cytoplasm</keyword>
<accession>A0ABU9DAP6</accession>
<comment type="function">
    <text evidence="5">Molecular chaperone. Has ATPase activity.</text>
</comment>
<dbReference type="PANTHER" id="PTHR11528">
    <property type="entry name" value="HEAT SHOCK PROTEIN 90 FAMILY MEMBER"/>
    <property type="match status" value="1"/>
</dbReference>
<evidence type="ECO:0000256" key="5">
    <source>
        <dbReference type="HAMAP-Rule" id="MF_00505"/>
    </source>
</evidence>
<dbReference type="Gene3D" id="3.30.230.80">
    <property type="match status" value="1"/>
</dbReference>
<dbReference type="PRINTS" id="PR00775">
    <property type="entry name" value="HEATSHOCK90"/>
</dbReference>
<keyword evidence="5" id="KW-0346">Stress response</keyword>
<dbReference type="InterPro" id="IPR020568">
    <property type="entry name" value="Ribosomal_Su5_D2-typ_SF"/>
</dbReference>
<name>A0ABU9DAP6_9PROT</name>
<evidence type="ECO:0000256" key="2">
    <source>
        <dbReference type="ARBA" id="ARBA00022741"/>
    </source>
</evidence>
<dbReference type="InterPro" id="IPR019805">
    <property type="entry name" value="Heat_shock_protein_90_CS"/>
</dbReference>
<evidence type="ECO:0000313" key="7">
    <source>
        <dbReference type="EMBL" id="MEK8090464.1"/>
    </source>
</evidence>
<dbReference type="NCBIfam" id="NF003555">
    <property type="entry name" value="PRK05218.1"/>
    <property type="match status" value="1"/>
</dbReference>
<comment type="subunit">
    <text evidence="5">Homodimer.</text>
</comment>
<protein>
    <recommendedName>
        <fullName evidence="5">Chaperone protein HtpG</fullName>
    </recommendedName>
    <alternativeName>
        <fullName evidence="5">Heat shock protein HtpG</fullName>
    </alternativeName>
    <alternativeName>
        <fullName evidence="5">High temperature protein G</fullName>
    </alternativeName>
</protein>
<comment type="subcellular location">
    <subcellularLocation>
        <location evidence="5">Cytoplasm</location>
    </subcellularLocation>
</comment>
<keyword evidence="8" id="KW-1185">Reference proteome</keyword>